<dbReference type="SUPFAM" id="SSF51261">
    <property type="entry name" value="Duplicated hybrid motif"/>
    <property type="match status" value="1"/>
</dbReference>
<sequence>MSKNKFTITITDINGSKHFYLSRIIKKIVFYIIVFIFFFLVFSGFYIKYLDDKLSDLSRKREDLLRKNQELIQSNEQMQKSIEEKTQEYAAIEDKIISFERALGLENEQNLTINDRLDNLKLTNEDQTKILSQIPNGFPIANKGVTGSFGWREHPLLKRREFHPGIDLRAEIGTPIYATANAVVEFAGYSDNGYGYNVILLHNFGFKTVFAHMMRRDVVKAGQYVKKGDLIGYSGNTGLSTGPHLHYEVRFINKTLEPLYFLKLQRNNISNFFNQERRVPWQSLVKAITQRQIIPVQKQQSSPQVQE</sequence>
<dbReference type="Gene3D" id="2.70.70.10">
    <property type="entry name" value="Glucose Permease (Domain IIA)"/>
    <property type="match status" value="1"/>
</dbReference>
<dbReference type="RefSeq" id="WP_131186818.1">
    <property type="nucleotide sequence ID" value="NZ_JAENKT010000192.1"/>
</dbReference>
<dbReference type="InterPro" id="IPR016047">
    <property type="entry name" value="M23ase_b-sheet_dom"/>
</dbReference>
<accession>A0A4Q9JV80</accession>
<keyword evidence="3" id="KW-0472">Membrane</keyword>
<keyword evidence="6" id="KW-1185">Reference proteome</keyword>
<proteinExistence type="predicted"/>
<dbReference type="PANTHER" id="PTHR21666:SF289">
    <property type="entry name" value="L-ALA--D-GLU ENDOPEPTIDASE"/>
    <property type="match status" value="1"/>
</dbReference>
<dbReference type="EMBL" id="QPGR01000014">
    <property type="protein sequence ID" value="TBR79656.1"/>
    <property type="molecule type" value="Genomic_DNA"/>
</dbReference>
<dbReference type="CDD" id="cd12797">
    <property type="entry name" value="M23_peptidase"/>
    <property type="match status" value="1"/>
</dbReference>
<keyword evidence="3" id="KW-0812">Transmembrane</keyword>
<protein>
    <submittedName>
        <fullName evidence="5">M23 family peptidase</fullName>
    </submittedName>
</protein>
<feature type="domain" description="M23ase beta-sheet core" evidence="4">
    <location>
        <begin position="162"/>
        <end position="257"/>
    </location>
</feature>
<evidence type="ECO:0000256" key="1">
    <source>
        <dbReference type="ARBA" id="ARBA00022729"/>
    </source>
</evidence>
<keyword evidence="2" id="KW-0175">Coiled coil</keyword>
<reference evidence="5 6" key="1">
    <citation type="submission" date="2018-07" db="EMBL/GenBank/DDBJ databases">
        <title>Campylobacter zealandensis sp. nov., isolated from birds and water in New Zealand.</title>
        <authorList>
            <person name="Wilkinson D.A."/>
            <person name="Biggs P.J."/>
            <person name="French N.P."/>
            <person name="Midwinter A.C."/>
        </authorList>
    </citation>
    <scope>NUCLEOTIDE SEQUENCE [LARGE SCALE GENOMIC DNA]</scope>
    <source>
        <strain evidence="5 6">B423b</strain>
    </source>
</reference>
<comment type="caution">
    <text evidence="5">The sequence shown here is derived from an EMBL/GenBank/DDBJ whole genome shotgun (WGS) entry which is preliminary data.</text>
</comment>
<dbReference type="AlphaFoldDB" id="A0A4Q9JV80"/>
<evidence type="ECO:0000256" key="3">
    <source>
        <dbReference type="SAM" id="Phobius"/>
    </source>
</evidence>
<dbReference type="InterPro" id="IPR050570">
    <property type="entry name" value="Cell_wall_metabolism_enzyme"/>
</dbReference>
<name>A0A4Q9JV80_9BACT</name>
<evidence type="ECO:0000313" key="5">
    <source>
        <dbReference type="EMBL" id="TBR79656.1"/>
    </source>
</evidence>
<dbReference type="Proteomes" id="UP000292583">
    <property type="component" value="Unassembled WGS sequence"/>
</dbReference>
<dbReference type="InterPro" id="IPR011055">
    <property type="entry name" value="Dup_hybrid_motif"/>
</dbReference>
<organism evidence="5 6">
    <name type="scientific">Campylobacter novaezeelandiae</name>
    <dbReference type="NCBI Taxonomy" id="2267891"/>
    <lineage>
        <taxon>Bacteria</taxon>
        <taxon>Pseudomonadati</taxon>
        <taxon>Campylobacterota</taxon>
        <taxon>Epsilonproteobacteria</taxon>
        <taxon>Campylobacterales</taxon>
        <taxon>Campylobacteraceae</taxon>
        <taxon>Campylobacter</taxon>
    </lineage>
</organism>
<keyword evidence="3" id="KW-1133">Transmembrane helix</keyword>
<gene>
    <name evidence="5" type="ORF">DU473_06815</name>
</gene>
<evidence type="ECO:0000259" key="4">
    <source>
        <dbReference type="Pfam" id="PF01551"/>
    </source>
</evidence>
<dbReference type="GO" id="GO:0004222">
    <property type="term" value="F:metalloendopeptidase activity"/>
    <property type="evidence" value="ECO:0007669"/>
    <property type="project" value="TreeGrafter"/>
</dbReference>
<feature type="transmembrane region" description="Helical" evidence="3">
    <location>
        <begin position="28"/>
        <end position="47"/>
    </location>
</feature>
<feature type="coiled-coil region" evidence="2">
    <location>
        <begin position="47"/>
        <end position="102"/>
    </location>
</feature>
<evidence type="ECO:0000313" key="6">
    <source>
        <dbReference type="Proteomes" id="UP000292583"/>
    </source>
</evidence>
<dbReference type="FunFam" id="2.70.70.10:FF:000006">
    <property type="entry name" value="M23 family peptidase"/>
    <property type="match status" value="1"/>
</dbReference>
<dbReference type="Pfam" id="PF01551">
    <property type="entry name" value="Peptidase_M23"/>
    <property type="match status" value="1"/>
</dbReference>
<dbReference type="OrthoDB" id="9815245at2"/>
<keyword evidence="1" id="KW-0732">Signal</keyword>
<dbReference type="PANTHER" id="PTHR21666">
    <property type="entry name" value="PEPTIDASE-RELATED"/>
    <property type="match status" value="1"/>
</dbReference>
<evidence type="ECO:0000256" key="2">
    <source>
        <dbReference type="SAM" id="Coils"/>
    </source>
</evidence>